<comment type="caution">
    <text evidence="1">The sequence shown here is derived from an EMBL/GenBank/DDBJ whole genome shotgun (WGS) entry which is preliminary data.</text>
</comment>
<dbReference type="EMBL" id="CM055097">
    <property type="protein sequence ID" value="KAJ7554371.1"/>
    <property type="molecule type" value="Genomic_DNA"/>
</dbReference>
<proteinExistence type="predicted"/>
<protein>
    <submittedName>
        <fullName evidence="1">Uncharacterized protein</fullName>
    </submittedName>
</protein>
<dbReference type="Proteomes" id="UP001162992">
    <property type="component" value="Chromosome 6"/>
</dbReference>
<accession>A0ACC2DJA7</accession>
<sequence length="58" mass="6642">MIFLILALVKAILSEELYDCPCRFEKLISPCVQLTVLTFSSSCTFSMSTSYSSRYKYL</sequence>
<reference evidence="2" key="1">
    <citation type="journal article" date="2024" name="Proc. Natl. Acad. Sci. U.S.A.">
        <title>Extraordinary preservation of gene collinearity over three hundred million years revealed in homosporous lycophytes.</title>
        <authorList>
            <person name="Li C."/>
            <person name="Wickell D."/>
            <person name="Kuo L.Y."/>
            <person name="Chen X."/>
            <person name="Nie B."/>
            <person name="Liao X."/>
            <person name="Peng D."/>
            <person name="Ji J."/>
            <person name="Jenkins J."/>
            <person name="Williams M."/>
            <person name="Shu S."/>
            <person name="Plott C."/>
            <person name="Barry K."/>
            <person name="Rajasekar S."/>
            <person name="Grimwood J."/>
            <person name="Han X."/>
            <person name="Sun S."/>
            <person name="Hou Z."/>
            <person name="He W."/>
            <person name="Dai G."/>
            <person name="Sun C."/>
            <person name="Schmutz J."/>
            <person name="Leebens-Mack J.H."/>
            <person name="Li F.W."/>
            <person name="Wang L."/>
        </authorList>
    </citation>
    <scope>NUCLEOTIDE SEQUENCE [LARGE SCALE GENOMIC DNA]</scope>
    <source>
        <strain evidence="2">cv. PW_Plant_1</strain>
    </source>
</reference>
<keyword evidence="2" id="KW-1185">Reference proteome</keyword>
<evidence type="ECO:0000313" key="2">
    <source>
        <dbReference type="Proteomes" id="UP001162992"/>
    </source>
</evidence>
<organism evidence="1 2">
    <name type="scientific">Diphasiastrum complanatum</name>
    <name type="common">Issler's clubmoss</name>
    <name type="synonym">Lycopodium complanatum</name>
    <dbReference type="NCBI Taxonomy" id="34168"/>
    <lineage>
        <taxon>Eukaryota</taxon>
        <taxon>Viridiplantae</taxon>
        <taxon>Streptophyta</taxon>
        <taxon>Embryophyta</taxon>
        <taxon>Tracheophyta</taxon>
        <taxon>Lycopodiopsida</taxon>
        <taxon>Lycopodiales</taxon>
        <taxon>Lycopodiaceae</taxon>
        <taxon>Lycopodioideae</taxon>
        <taxon>Diphasiastrum</taxon>
    </lineage>
</organism>
<evidence type="ECO:0000313" key="1">
    <source>
        <dbReference type="EMBL" id="KAJ7554371.1"/>
    </source>
</evidence>
<name>A0ACC2DJA7_DIPCM</name>
<gene>
    <name evidence="1" type="ORF">O6H91_06G137500</name>
</gene>